<reference evidence="5 7" key="1">
    <citation type="submission" date="2015-04" db="EMBL/GenBank/DDBJ databases">
        <title>The draft genome sequence of Roseovarius indicus B108T.</title>
        <authorList>
            <person name="Li G."/>
            <person name="Lai Q."/>
            <person name="Shao Z."/>
            <person name="Yan P."/>
        </authorList>
    </citation>
    <scope>NUCLEOTIDE SEQUENCE [LARGE SCALE GENOMIC DNA]</scope>
    <source>
        <strain evidence="5 7">B108</strain>
    </source>
</reference>
<accession>A0A0T5PA39</accession>
<dbReference type="EMBL" id="CP031598">
    <property type="protein sequence ID" value="QEW27208.1"/>
    <property type="molecule type" value="Genomic_DNA"/>
</dbReference>
<dbReference type="EMBL" id="LAXI01000005">
    <property type="protein sequence ID" value="KRS17973.1"/>
    <property type="molecule type" value="Genomic_DNA"/>
</dbReference>
<evidence type="ECO:0000256" key="2">
    <source>
        <dbReference type="ARBA" id="ARBA00023136"/>
    </source>
</evidence>
<feature type="chain" id="PRO_5015044591" evidence="3">
    <location>
        <begin position="26"/>
        <end position="151"/>
    </location>
</feature>
<evidence type="ECO:0000313" key="8">
    <source>
        <dbReference type="Proteomes" id="UP000325785"/>
    </source>
</evidence>
<evidence type="ECO:0000256" key="1">
    <source>
        <dbReference type="ARBA" id="ARBA00022729"/>
    </source>
</evidence>
<dbReference type="InterPro" id="IPR007450">
    <property type="entry name" value="BamE_dom"/>
</dbReference>
<dbReference type="STRING" id="540747.SAMN04488031_101326"/>
<dbReference type="GO" id="GO:0019867">
    <property type="term" value="C:outer membrane"/>
    <property type="evidence" value="ECO:0007669"/>
    <property type="project" value="InterPro"/>
</dbReference>
<dbReference type="Proteomes" id="UP000325785">
    <property type="component" value="Chromosome"/>
</dbReference>
<keyword evidence="1 3" id="KW-0732">Signal</keyword>
<evidence type="ECO:0000259" key="4">
    <source>
        <dbReference type="Pfam" id="PF04355"/>
    </source>
</evidence>
<keyword evidence="7" id="KW-1185">Reference proteome</keyword>
<evidence type="ECO:0000313" key="6">
    <source>
        <dbReference type="EMBL" id="QEW27208.1"/>
    </source>
</evidence>
<evidence type="ECO:0000256" key="3">
    <source>
        <dbReference type="SAM" id="SignalP"/>
    </source>
</evidence>
<dbReference type="InterPro" id="IPR037873">
    <property type="entry name" value="BamE-like"/>
</dbReference>
<dbReference type="AlphaFoldDB" id="A0A0T5PA39"/>
<dbReference type="PROSITE" id="PS51257">
    <property type="entry name" value="PROKAR_LIPOPROTEIN"/>
    <property type="match status" value="1"/>
</dbReference>
<dbReference type="Proteomes" id="UP000051401">
    <property type="component" value="Unassembled WGS sequence"/>
</dbReference>
<evidence type="ECO:0000313" key="7">
    <source>
        <dbReference type="Proteomes" id="UP000051401"/>
    </source>
</evidence>
<name>A0A0T5PA39_9RHOB</name>
<gene>
    <name evidence="6" type="ORF">RIdsm_03019</name>
    <name evidence="5" type="ORF">XM52_10480</name>
</gene>
<dbReference type="RefSeq" id="WP_057816009.1">
    <property type="nucleotide sequence ID" value="NZ_CAXRJZ010000097.1"/>
</dbReference>
<dbReference type="Gene3D" id="3.30.1450.10">
    <property type="match status" value="1"/>
</dbReference>
<reference evidence="6 8" key="2">
    <citation type="submission" date="2018-08" db="EMBL/GenBank/DDBJ databases">
        <title>Genetic Globetrotter - A new plasmid hitch-hiking vast phylogenetic and geographic distances.</title>
        <authorList>
            <person name="Vollmers J."/>
            <person name="Petersen J."/>
        </authorList>
    </citation>
    <scope>NUCLEOTIDE SEQUENCE [LARGE SCALE GENOMIC DNA]</scope>
    <source>
        <strain evidence="6 8">DSM 26383</strain>
    </source>
</reference>
<keyword evidence="2" id="KW-0472">Membrane</keyword>
<proteinExistence type="predicted"/>
<feature type="signal peptide" evidence="3">
    <location>
        <begin position="1"/>
        <end position="25"/>
    </location>
</feature>
<organism evidence="5 7">
    <name type="scientific">Roseovarius indicus</name>
    <dbReference type="NCBI Taxonomy" id="540747"/>
    <lineage>
        <taxon>Bacteria</taxon>
        <taxon>Pseudomonadati</taxon>
        <taxon>Pseudomonadota</taxon>
        <taxon>Alphaproteobacteria</taxon>
        <taxon>Rhodobacterales</taxon>
        <taxon>Roseobacteraceae</taxon>
        <taxon>Roseovarius</taxon>
    </lineage>
</organism>
<sequence length="151" mass="16585">MMSFRNRFASVLAVICIMVLGACQAQYQNHGYVPPARDLDQLVIGVDTRATVDDVIGAPSASGLLSDGDYYYVRSRMRAYGARASQVVDRQVVAISFNENDTIRNIESFGLEDGNVVPLTRRVTDSSVMGNGLLRQIFGNFGNIDPTQLFN</sequence>
<protein>
    <submittedName>
        <fullName evidence="6">SmpA / OmlA family protein</fullName>
    </submittedName>
    <submittedName>
        <fullName evidence="5">SmpA/OmlA</fullName>
    </submittedName>
</protein>
<feature type="domain" description="Outer membrane protein assembly factor BamE" evidence="4">
    <location>
        <begin position="31"/>
        <end position="106"/>
    </location>
</feature>
<dbReference type="PATRIC" id="fig|540747.5.peg.5021"/>
<evidence type="ECO:0000313" key="5">
    <source>
        <dbReference type="EMBL" id="KRS17973.1"/>
    </source>
</evidence>
<dbReference type="Pfam" id="PF04355">
    <property type="entry name" value="BamE"/>
    <property type="match status" value="1"/>
</dbReference>
<dbReference type="KEGG" id="rid:RIdsm_03019"/>